<gene>
    <name evidence="12" type="ORF">SEV965_LOCUS13172</name>
</gene>
<organism evidence="12 13">
    <name type="scientific">Rotaria sordida</name>
    <dbReference type="NCBI Taxonomy" id="392033"/>
    <lineage>
        <taxon>Eukaryota</taxon>
        <taxon>Metazoa</taxon>
        <taxon>Spiralia</taxon>
        <taxon>Gnathifera</taxon>
        <taxon>Rotifera</taxon>
        <taxon>Eurotatoria</taxon>
        <taxon>Bdelloidea</taxon>
        <taxon>Philodinida</taxon>
        <taxon>Philodinidae</taxon>
        <taxon>Rotaria</taxon>
    </lineage>
</organism>
<dbReference type="SUPFAM" id="SSF56645">
    <property type="entry name" value="Acyl-CoA dehydrogenase NM domain-like"/>
    <property type="match status" value="1"/>
</dbReference>
<dbReference type="InterPro" id="IPR050741">
    <property type="entry name" value="Acyl-CoA_dehydrogenase"/>
</dbReference>
<dbReference type="Pfam" id="PF13855">
    <property type="entry name" value="LRR_8"/>
    <property type="match status" value="1"/>
</dbReference>
<dbReference type="InterPro" id="IPR036250">
    <property type="entry name" value="AcylCo_DH-like_C"/>
</dbReference>
<evidence type="ECO:0000256" key="4">
    <source>
        <dbReference type="ARBA" id="ARBA00022630"/>
    </source>
</evidence>
<evidence type="ECO:0000256" key="7">
    <source>
        <dbReference type="SAM" id="Phobius"/>
    </source>
</evidence>
<dbReference type="Pfam" id="PF02770">
    <property type="entry name" value="Acyl-CoA_dh_M"/>
    <property type="match status" value="1"/>
</dbReference>
<protein>
    <recommendedName>
        <fullName evidence="3">Medium-chain specific acyl-CoA dehydrogenase, mitochondrial</fullName>
    </recommendedName>
</protein>
<dbReference type="InterPro" id="IPR013786">
    <property type="entry name" value="AcylCoA_DH/ox_N"/>
</dbReference>
<accession>A0A814KCV1</accession>
<evidence type="ECO:0000313" key="13">
    <source>
        <dbReference type="Proteomes" id="UP000663889"/>
    </source>
</evidence>
<keyword evidence="7" id="KW-1133">Transmembrane helix</keyword>
<dbReference type="GO" id="GO:0005739">
    <property type="term" value="C:mitochondrion"/>
    <property type="evidence" value="ECO:0007669"/>
    <property type="project" value="TreeGrafter"/>
</dbReference>
<dbReference type="InterPro" id="IPR009100">
    <property type="entry name" value="AcylCoA_DH/oxidase_NM_dom_sf"/>
</dbReference>
<dbReference type="FunFam" id="1.20.140.10:FF:000011">
    <property type="entry name" value="Medium-chain specific acyl-CoA dehydrogenase, mitochondrial"/>
    <property type="match status" value="1"/>
</dbReference>
<dbReference type="Pfam" id="PF00441">
    <property type="entry name" value="Acyl-CoA_dh_1"/>
    <property type="match status" value="1"/>
</dbReference>
<dbReference type="SUPFAM" id="SSF47203">
    <property type="entry name" value="Acyl-CoA dehydrogenase C-terminal domain-like"/>
    <property type="match status" value="1"/>
</dbReference>
<dbReference type="InterPro" id="IPR032675">
    <property type="entry name" value="LRR_dom_sf"/>
</dbReference>
<keyword evidence="8" id="KW-0732">Signal</keyword>
<dbReference type="PANTHER" id="PTHR48083">
    <property type="entry name" value="MEDIUM-CHAIN SPECIFIC ACYL-COA DEHYDROGENASE, MITOCHONDRIAL-RELATED"/>
    <property type="match status" value="1"/>
</dbReference>
<dbReference type="InterPro" id="IPR006091">
    <property type="entry name" value="Acyl-CoA_Oxase/DH_mid-dom"/>
</dbReference>
<dbReference type="Gene3D" id="1.10.540.10">
    <property type="entry name" value="Acyl-CoA dehydrogenase/oxidase, N-terminal domain"/>
    <property type="match status" value="1"/>
</dbReference>
<comment type="cofactor">
    <cofactor evidence="1">
        <name>FAD</name>
        <dbReference type="ChEBI" id="CHEBI:57692"/>
    </cofactor>
</comment>
<dbReference type="Gene3D" id="3.80.10.10">
    <property type="entry name" value="Ribonuclease Inhibitor"/>
    <property type="match status" value="1"/>
</dbReference>
<feature type="domain" description="Acyl-CoA dehydrogenase/oxidase C-terminal" evidence="9">
    <location>
        <begin position="622"/>
        <end position="770"/>
    </location>
</feature>
<dbReference type="PANTHER" id="PTHR48083:SF2">
    <property type="entry name" value="MEDIUM-CHAIN SPECIFIC ACYL-COA DEHYDROGENASE, MITOCHONDRIAL"/>
    <property type="match status" value="1"/>
</dbReference>
<dbReference type="Gene3D" id="1.20.140.10">
    <property type="entry name" value="Butyryl-CoA Dehydrogenase, subunit A, domain 3"/>
    <property type="match status" value="1"/>
</dbReference>
<evidence type="ECO:0000256" key="5">
    <source>
        <dbReference type="ARBA" id="ARBA00022827"/>
    </source>
</evidence>
<evidence type="ECO:0000259" key="9">
    <source>
        <dbReference type="Pfam" id="PF00441"/>
    </source>
</evidence>
<keyword evidence="6" id="KW-0560">Oxidoreductase</keyword>
<dbReference type="InterPro" id="IPR009075">
    <property type="entry name" value="AcylCo_DH/oxidase_C"/>
</dbReference>
<dbReference type="PROSITE" id="PS00073">
    <property type="entry name" value="ACYL_COA_DH_2"/>
    <property type="match status" value="1"/>
</dbReference>
<feature type="transmembrane region" description="Helical" evidence="7">
    <location>
        <begin position="340"/>
        <end position="365"/>
    </location>
</feature>
<dbReference type="InterPro" id="IPR001611">
    <property type="entry name" value="Leu-rich_rpt"/>
</dbReference>
<feature type="chain" id="PRO_5032556778" description="Medium-chain specific acyl-CoA dehydrogenase, mitochondrial" evidence="8">
    <location>
        <begin position="18"/>
        <end position="779"/>
    </location>
</feature>
<dbReference type="SUPFAM" id="SSF52058">
    <property type="entry name" value="L domain-like"/>
    <property type="match status" value="1"/>
</dbReference>
<reference evidence="12" key="1">
    <citation type="submission" date="2021-02" db="EMBL/GenBank/DDBJ databases">
        <authorList>
            <person name="Nowell W R."/>
        </authorList>
    </citation>
    <scope>NUCLEOTIDE SEQUENCE</scope>
</reference>
<dbReference type="Gene3D" id="2.40.110.10">
    <property type="entry name" value="Butyryl-CoA Dehydrogenase, subunit A, domain 2"/>
    <property type="match status" value="1"/>
</dbReference>
<evidence type="ECO:0000259" key="10">
    <source>
        <dbReference type="Pfam" id="PF02770"/>
    </source>
</evidence>
<dbReference type="EMBL" id="CAJNOU010000615">
    <property type="protein sequence ID" value="CAF1047666.1"/>
    <property type="molecule type" value="Genomic_DNA"/>
</dbReference>
<name>A0A814KCV1_9BILA</name>
<comment type="caution">
    <text evidence="12">The sequence shown here is derived from an EMBL/GenBank/DDBJ whole genome shotgun (WGS) entry which is preliminary data.</text>
</comment>
<dbReference type="InterPro" id="IPR046373">
    <property type="entry name" value="Acyl-CoA_Oxase/DH_mid-dom_sf"/>
</dbReference>
<dbReference type="GO" id="GO:0050660">
    <property type="term" value="F:flavin adenine dinucleotide binding"/>
    <property type="evidence" value="ECO:0007669"/>
    <property type="project" value="InterPro"/>
</dbReference>
<dbReference type="AlphaFoldDB" id="A0A814KCV1"/>
<keyword evidence="5" id="KW-0274">FAD</keyword>
<evidence type="ECO:0000259" key="11">
    <source>
        <dbReference type="Pfam" id="PF02771"/>
    </source>
</evidence>
<feature type="signal peptide" evidence="8">
    <location>
        <begin position="1"/>
        <end position="17"/>
    </location>
</feature>
<keyword evidence="7" id="KW-0472">Membrane</keyword>
<evidence type="ECO:0000313" key="12">
    <source>
        <dbReference type="EMBL" id="CAF1047666.1"/>
    </source>
</evidence>
<dbReference type="PROSITE" id="PS00072">
    <property type="entry name" value="ACYL_COA_DH_1"/>
    <property type="match status" value="1"/>
</dbReference>
<dbReference type="GO" id="GO:0070991">
    <property type="term" value="F:medium-chain fatty acyl-CoA dehydrogenase activity"/>
    <property type="evidence" value="ECO:0007669"/>
    <property type="project" value="TreeGrafter"/>
</dbReference>
<dbReference type="PROSITE" id="PS51450">
    <property type="entry name" value="LRR"/>
    <property type="match status" value="1"/>
</dbReference>
<proteinExistence type="inferred from homology"/>
<evidence type="ECO:0000256" key="8">
    <source>
        <dbReference type="SAM" id="SignalP"/>
    </source>
</evidence>
<feature type="domain" description="Acyl-CoA dehydrogenase/oxidase N-terminal" evidence="11">
    <location>
        <begin position="426"/>
        <end position="506"/>
    </location>
</feature>
<dbReference type="FunFam" id="2.40.110.10:FF:000007">
    <property type="entry name" value="Medium-chain specific acyl-CoA dehydrogenase, mitochondrial"/>
    <property type="match status" value="1"/>
</dbReference>
<dbReference type="GO" id="GO:0051793">
    <property type="term" value="P:medium-chain fatty acid catabolic process"/>
    <property type="evidence" value="ECO:0007669"/>
    <property type="project" value="TreeGrafter"/>
</dbReference>
<dbReference type="Pfam" id="PF02771">
    <property type="entry name" value="Acyl-CoA_dh_N"/>
    <property type="match status" value="1"/>
</dbReference>
<evidence type="ECO:0000256" key="1">
    <source>
        <dbReference type="ARBA" id="ARBA00001974"/>
    </source>
</evidence>
<keyword evidence="4" id="KW-0285">Flavoprotein</keyword>
<dbReference type="Proteomes" id="UP000663889">
    <property type="component" value="Unassembled WGS sequence"/>
</dbReference>
<evidence type="ECO:0000256" key="2">
    <source>
        <dbReference type="ARBA" id="ARBA00009347"/>
    </source>
</evidence>
<evidence type="ECO:0000256" key="6">
    <source>
        <dbReference type="ARBA" id="ARBA00023002"/>
    </source>
</evidence>
<dbReference type="InterPro" id="IPR006089">
    <property type="entry name" value="Acyl-CoA_DH_CS"/>
</dbReference>
<evidence type="ECO:0000256" key="3">
    <source>
        <dbReference type="ARBA" id="ARBA00019125"/>
    </source>
</evidence>
<comment type="similarity">
    <text evidence="2">Belongs to the acyl-CoA dehydrogenase family.</text>
</comment>
<dbReference type="InterPro" id="IPR037069">
    <property type="entry name" value="AcylCoA_DH/ox_N_sf"/>
</dbReference>
<sequence length="779" mass="87635">MRFFLIYILILPSIVYSLCYTNISQTWICDNYDTLNITKTDNLDYQIIINNQQFENFFVKNYYLSIFIIDNYPLTLHLLNASNNQFKKIIITSKNRYKSNLRQLILESNHIRQFNIDTIILPQSLEIISLANNNLEILDARIFLHLKNLIQLNLRNNQLKRILPQLLLNINIDLNNNPLNCQCTPEFYQIICEKSTNLKQSINESHNCTAPYYDPQQLDTYPASYLRLSTFTLICPINGQPPPIIIWSTPFGNLTSINSSNIDLLSFNNDKPIYITLISLAGPLTARTRHKLHAFNTNHLSITQARTGLQHHFSCSGINMLGIYTYKFNFNVNTYAKKHALWLMMFTMIFGFVMSLIGIILCIILKYTYYYSNDHIKTPPLYPTMTSNSAALTPPNFEFNQWLSLTAANITGTLEQVRDKLRSGVQQYPWPIVKKAHALGLMNTHIPTEYGGLGLGILESCIVAEELAYGCSGIETAIEANELGMAPVIAAGNDEQKKRFLGRMIAEPLMCGYCVTEPVAGSDVAGIKTRAEKKGDEYIVNGQKMWITNGGVANWFFLLARTNPDPKVPASKAFTAFAIEADNPGLIRGRKEWNMGQRASDTRGITFEDMRVPAANVLGKEGEGFKVAMVVFDQTRPPVAAGALGLTRRALDEATQYSLQRKTMGKLIAEHQAVAFMLAEMAIGLESARLVTHLAAWQVDRGEKNTYFASIAKALAADVANKAATDAVQIFGGNGFNSEYPVEKLMRDAKIFQIYEGTAQIQRLIISREILSRAKSEVR</sequence>
<keyword evidence="7" id="KW-0812">Transmembrane</keyword>
<feature type="domain" description="Acyl-CoA oxidase/dehydrogenase middle" evidence="10">
    <location>
        <begin position="513"/>
        <end position="610"/>
    </location>
</feature>